<dbReference type="SUPFAM" id="SSF54523">
    <property type="entry name" value="Pili subunits"/>
    <property type="match status" value="1"/>
</dbReference>
<dbReference type="Proteomes" id="UP001595798">
    <property type="component" value="Unassembled WGS sequence"/>
</dbReference>
<gene>
    <name evidence="3" type="ORF">ACFOZ5_13985</name>
</gene>
<dbReference type="NCBIfam" id="TIGR02532">
    <property type="entry name" value="IV_pilin_GFxxxE"/>
    <property type="match status" value="1"/>
</dbReference>
<name>A0ABV8QML0_9GAMM</name>
<dbReference type="PROSITE" id="PS00409">
    <property type="entry name" value="PROKAR_NTER_METHYL"/>
    <property type="match status" value="1"/>
</dbReference>
<dbReference type="PANTHER" id="PTHR30093">
    <property type="entry name" value="GENERAL SECRETION PATHWAY PROTEIN G"/>
    <property type="match status" value="1"/>
</dbReference>
<dbReference type="EMBL" id="JBHSDI010000050">
    <property type="protein sequence ID" value="MFC4260129.1"/>
    <property type="molecule type" value="Genomic_DNA"/>
</dbReference>
<dbReference type="InterPro" id="IPR000983">
    <property type="entry name" value="Bac_GSPG_pilin"/>
</dbReference>
<dbReference type="Pfam" id="PF07963">
    <property type="entry name" value="N_methyl"/>
    <property type="match status" value="1"/>
</dbReference>
<keyword evidence="4" id="KW-1185">Reference proteome</keyword>
<keyword evidence="2" id="KW-0472">Membrane</keyword>
<dbReference type="InterPro" id="IPR031982">
    <property type="entry name" value="PilE-like"/>
</dbReference>
<dbReference type="InterPro" id="IPR012902">
    <property type="entry name" value="N_methyl_site"/>
</dbReference>
<evidence type="ECO:0000313" key="3">
    <source>
        <dbReference type="EMBL" id="MFC4260129.1"/>
    </source>
</evidence>
<sequence>MVQFKNRGFTLIELMIVVAIVGILAAIAYPSYQNHVEKTRRTTAEADLMELAQFMERHYTNGYDYQAPPGPTPSGLPFDTQPRGGGGGVFYNYGFNGAVGQDTFELQASPVGAQAGDDCGWLRVDQAGNRSSENAGPDCW</sequence>
<dbReference type="PANTHER" id="PTHR30093:SF47">
    <property type="entry name" value="TYPE IV PILUS NON-CORE MINOR PILIN PILE"/>
    <property type="match status" value="1"/>
</dbReference>
<feature type="transmembrane region" description="Helical" evidence="2">
    <location>
        <begin position="12"/>
        <end position="32"/>
    </location>
</feature>
<evidence type="ECO:0000256" key="1">
    <source>
        <dbReference type="ARBA" id="ARBA00022481"/>
    </source>
</evidence>
<dbReference type="RefSeq" id="WP_379888352.1">
    <property type="nucleotide sequence ID" value="NZ_JBHSDI010000050.1"/>
</dbReference>
<dbReference type="InterPro" id="IPR045584">
    <property type="entry name" value="Pilin-like"/>
</dbReference>
<evidence type="ECO:0000256" key="2">
    <source>
        <dbReference type="SAM" id="Phobius"/>
    </source>
</evidence>
<keyword evidence="2" id="KW-1133">Transmembrane helix</keyword>
<dbReference type="Pfam" id="PF16732">
    <property type="entry name" value="ComP_DUS"/>
    <property type="match status" value="1"/>
</dbReference>
<reference evidence="4" key="1">
    <citation type="journal article" date="2019" name="Int. J. Syst. Evol. Microbiol.">
        <title>The Global Catalogue of Microorganisms (GCM) 10K type strain sequencing project: providing services to taxonomists for standard genome sequencing and annotation.</title>
        <authorList>
            <consortium name="The Broad Institute Genomics Platform"/>
            <consortium name="The Broad Institute Genome Sequencing Center for Infectious Disease"/>
            <person name="Wu L."/>
            <person name="Ma J."/>
        </authorList>
    </citation>
    <scope>NUCLEOTIDE SEQUENCE [LARGE SCALE GENOMIC DNA]</scope>
    <source>
        <strain evidence="4">CECT 7297</strain>
    </source>
</reference>
<keyword evidence="2" id="KW-0812">Transmembrane</keyword>
<organism evidence="3 4">
    <name type="scientific">Marinobacter lacisalsi</name>
    <dbReference type="NCBI Taxonomy" id="475979"/>
    <lineage>
        <taxon>Bacteria</taxon>
        <taxon>Pseudomonadati</taxon>
        <taxon>Pseudomonadota</taxon>
        <taxon>Gammaproteobacteria</taxon>
        <taxon>Pseudomonadales</taxon>
        <taxon>Marinobacteraceae</taxon>
        <taxon>Marinobacter</taxon>
    </lineage>
</organism>
<proteinExistence type="predicted"/>
<dbReference type="PRINTS" id="PR00813">
    <property type="entry name" value="BCTERIALGSPG"/>
</dbReference>
<evidence type="ECO:0000313" key="4">
    <source>
        <dbReference type="Proteomes" id="UP001595798"/>
    </source>
</evidence>
<comment type="caution">
    <text evidence="3">The sequence shown here is derived from an EMBL/GenBank/DDBJ whole genome shotgun (WGS) entry which is preliminary data.</text>
</comment>
<keyword evidence="1" id="KW-0488">Methylation</keyword>
<protein>
    <submittedName>
        <fullName evidence="3">Type IV pilin protein</fullName>
    </submittedName>
</protein>
<dbReference type="Gene3D" id="3.30.700.10">
    <property type="entry name" value="Glycoprotein, Type 4 Pilin"/>
    <property type="match status" value="1"/>
</dbReference>
<accession>A0ABV8QML0</accession>